<dbReference type="RefSeq" id="XP_058325963.1">
    <property type="nucleotide sequence ID" value="XM_058479395.1"/>
</dbReference>
<protein>
    <submittedName>
        <fullName evidence="2">Uncharacterized protein</fullName>
    </submittedName>
</protein>
<keyword evidence="3" id="KW-1185">Reference proteome</keyword>
<evidence type="ECO:0000256" key="1">
    <source>
        <dbReference type="SAM" id="Phobius"/>
    </source>
</evidence>
<dbReference type="AlphaFoldDB" id="A0A9W9NC17"/>
<accession>A0A9W9NC17</accession>
<evidence type="ECO:0000313" key="3">
    <source>
        <dbReference type="Proteomes" id="UP001150941"/>
    </source>
</evidence>
<keyword evidence="1" id="KW-0812">Transmembrane</keyword>
<dbReference type="OrthoDB" id="422736at2759"/>
<dbReference type="GeneID" id="83206699"/>
<comment type="caution">
    <text evidence="2">The sequence shown here is derived from an EMBL/GenBank/DDBJ whole genome shotgun (WGS) entry which is preliminary data.</text>
</comment>
<dbReference type="CDD" id="cd22997">
    <property type="entry name" value="GT_LH"/>
    <property type="match status" value="1"/>
</dbReference>
<sequence length="520" mass="58524">MKFGGQEFNFSPRNRWHWAGAAGVLVIFLSFIGLFHQFGSTTPIQISGSNSATLDNYRPPEDHILQPSNESTTAQYPISKFHLLAPASGKHFRLCRAIASGVMLGYPAPVFNGWMKEGDLDAELVPDSDDDLVLMIDSYDVVFQYSPDVLIDRYFALTKSVSTKIASRFGFDAPDGLIGDDSPRLTILFGPEKICYPVDDTRIGCWAAPSDIDLPIGAYGGKPDGGFDNNPPRWLNSGTIMGPVGDMRRMFRATVELINKTYDAGQEFSDSDQKYLSNLWGYQEYWRSVKARQLYFHGDVDASEVVPPGKRMIPTTEPEHFEYHMGVDHRSSLFQTRVGSEHVLEFLRFNETNEHGHYAWVDKNVGNSPTFRPFKIMLPLSLADAIRRLLDSISSSVSDLPDITAIQLHTNLVTKHVYGMFHCIGEKGYIDDLWSKLWFYPWVRPLFEAGVKSLKEEKTIAISNGRTWKPARTLPKDSHQTGIEAYGAWADIDGGWLPWQDLCGEYEEQVFGAKIHEGNV</sequence>
<name>A0A9W9NC17_9EURO</name>
<reference evidence="2" key="2">
    <citation type="journal article" date="2023" name="IMA Fungus">
        <title>Comparative genomic study of the Penicillium genus elucidates a diverse pangenome and 15 lateral gene transfer events.</title>
        <authorList>
            <person name="Petersen C."/>
            <person name="Sorensen T."/>
            <person name="Nielsen M.R."/>
            <person name="Sondergaard T.E."/>
            <person name="Sorensen J.L."/>
            <person name="Fitzpatrick D.A."/>
            <person name="Frisvad J.C."/>
            <person name="Nielsen K.L."/>
        </authorList>
    </citation>
    <scope>NUCLEOTIDE SEQUENCE</scope>
    <source>
        <strain evidence="2">IBT 19713</strain>
    </source>
</reference>
<dbReference type="PANTHER" id="PTHR36587">
    <property type="entry name" value="EXPRESSION SITE-ASSOCIATED GENE 3 (ESAG3)-LIKE PROTEIN"/>
    <property type="match status" value="1"/>
</dbReference>
<organism evidence="2 3">
    <name type="scientific">Penicillium chermesinum</name>
    <dbReference type="NCBI Taxonomy" id="63820"/>
    <lineage>
        <taxon>Eukaryota</taxon>
        <taxon>Fungi</taxon>
        <taxon>Dikarya</taxon>
        <taxon>Ascomycota</taxon>
        <taxon>Pezizomycotina</taxon>
        <taxon>Eurotiomycetes</taxon>
        <taxon>Eurotiomycetidae</taxon>
        <taxon>Eurotiales</taxon>
        <taxon>Aspergillaceae</taxon>
        <taxon>Penicillium</taxon>
    </lineage>
</organism>
<reference evidence="2" key="1">
    <citation type="submission" date="2022-11" db="EMBL/GenBank/DDBJ databases">
        <authorList>
            <person name="Petersen C."/>
        </authorList>
    </citation>
    <scope>NUCLEOTIDE SEQUENCE</scope>
    <source>
        <strain evidence="2">IBT 19713</strain>
    </source>
</reference>
<gene>
    <name evidence="2" type="ORF">N7468_010100</name>
</gene>
<evidence type="ECO:0000313" key="2">
    <source>
        <dbReference type="EMBL" id="KAJ5217092.1"/>
    </source>
</evidence>
<proteinExistence type="predicted"/>
<dbReference type="PANTHER" id="PTHR36587:SF2">
    <property type="entry name" value="EXPRESSION SITE-ASSOCIATED GENE 3 (ESAG3)-LIKE PROTEIN"/>
    <property type="match status" value="1"/>
</dbReference>
<dbReference type="Proteomes" id="UP001150941">
    <property type="component" value="Unassembled WGS sequence"/>
</dbReference>
<keyword evidence="1" id="KW-0472">Membrane</keyword>
<dbReference type="EMBL" id="JAPQKS010000008">
    <property type="protein sequence ID" value="KAJ5217092.1"/>
    <property type="molecule type" value="Genomic_DNA"/>
</dbReference>
<feature type="transmembrane region" description="Helical" evidence="1">
    <location>
        <begin position="16"/>
        <end position="35"/>
    </location>
</feature>
<keyword evidence="1" id="KW-1133">Transmembrane helix</keyword>